<reference evidence="1 2" key="1">
    <citation type="journal article" date="2014" name="PLoS Genet.">
        <title>Phylogenetically driven sequencing of extremely halophilic archaea reveals strategies for static and dynamic osmo-response.</title>
        <authorList>
            <person name="Becker E.A."/>
            <person name="Seitzer P.M."/>
            <person name="Tritt A."/>
            <person name="Larsen D."/>
            <person name="Krusor M."/>
            <person name="Yao A.I."/>
            <person name="Wu D."/>
            <person name="Madern D."/>
            <person name="Eisen J.A."/>
            <person name="Darling A.E."/>
            <person name="Facciotti M.T."/>
        </authorList>
    </citation>
    <scope>NUCLEOTIDE SEQUENCE [LARGE SCALE GENOMIC DNA]</scope>
    <source>
        <strain evidence="1 2">DSM 18795</strain>
    </source>
</reference>
<gene>
    <name evidence="1" type="ORF">C492_08000</name>
</gene>
<dbReference type="STRING" id="1227498.C492_08000"/>
<evidence type="ECO:0000313" key="2">
    <source>
        <dbReference type="Proteomes" id="UP000011531"/>
    </source>
</evidence>
<comment type="caution">
    <text evidence="1">The sequence shown here is derived from an EMBL/GenBank/DDBJ whole genome shotgun (WGS) entry which is preliminary data.</text>
</comment>
<sequence>MTTTLEITGEGLSVEWQISESTCVKIMETALENTVNGDRPDVTVNLCGEGMEFTRDLTESAAVKILDIAVHDGSQTTTDSMSKEGLPEDFFKRLSKKQRIMIEILLETDGEWIRGTDIRQKMREEHGLDVGHGGRATAGVIAGLTRKYTEELRRDVIPGRWADETQQHAEFRIGEKYEDEIRAGFEE</sequence>
<organism evidence="1 2">
    <name type="scientific">Natronococcus jeotgali DSM 18795</name>
    <dbReference type="NCBI Taxonomy" id="1227498"/>
    <lineage>
        <taxon>Archaea</taxon>
        <taxon>Methanobacteriati</taxon>
        <taxon>Methanobacteriota</taxon>
        <taxon>Stenosarchaea group</taxon>
        <taxon>Halobacteria</taxon>
        <taxon>Halobacteriales</taxon>
        <taxon>Natrialbaceae</taxon>
        <taxon>Natronococcus</taxon>
    </lineage>
</organism>
<dbReference type="Proteomes" id="UP000011531">
    <property type="component" value="Unassembled WGS sequence"/>
</dbReference>
<keyword evidence="2" id="KW-1185">Reference proteome</keyword>
<proteinExistence type="predicted"/>
<name>L9XLW4_9EURY</name>
<protein>
    <submittedName>
        <fullName evidence="1">Uncharacterized protein</fullName>
    </submittedName>
</protein>
<dbReference type="AlphaFoldDB" id="L9XLW4"/>
<dbReference type="RefSeq" id="WP_008422088.1">
    <property type="nucleotide sequence ID" value="NZ_AOIA01000057.1"/>
</dbReference>
<accession>L9XLW4</accession>
<dbReference type="EMBL" id="AOIA01000057">
    <property type="protein sequence ID" value="ELY62522.1"/>
    <property type="molecule type" value="Genomic_DNA"/>
</dbReference>
<dbReference type="OrthoDB" id="350938at2157"/>
<evidence type="ECO:0000313" key="1">
    <source>
        <dbReference type="EMBL" id="ELY62522.1"/>
    </source>
</evidence>